<comment type="caution">
    <text evidence="1">The sequence shown here is derived from an EMBL/GenBank/DDBJ whole genome shotgun (WGS) entry which is preliminary data.</text>
</comment>
<accession>A0A232EI14</accession>
<proteinExistence type="predicted"/>
<sequence>ESSASAAPVIDRRFAINWAWIFLNKRKAALLTDLQAPNNQFSMRTLSRKLRDRFFSDLPTFREKLCSDFGVGRCDRDTSSRQTNLES</sequence>
<evidence type="ECO:0000313" key="1">
    <source>
        <dbReference type="EMBL" id="OXU17996.1"/>
    </source>
</evidence>
<keyword evidence="2" id="KW-1185">Reference proteome</keyword>
<dbReference type="Proteomes" id="UP000215335">
    <property type="component" value="Unassembled WGS sequence"/>
</dbReference>
<protein>
    <submittedName>
        <fullName evidence="1">Uncharacterized protein</fullName>
    </submittedName>
</protein>
<organism evidence="1 2">
    <name type="scientific">Trichomalopsis sarcophagae</name>
    <dbReference type="NCBI Taxonomy" id="543379"/>
    <lineage>
        <taxon>Eukaryota</taxon>
        <taxon>Metazoa</taxon>
        <taxon>Ecdysozoa</taxon>
        <taxon>Arthropoda</taxon>
        <taxon>Hexapoda</taxon>
        <taxon>Insecta</taxon>
        <taxon>Pterygota</taxon>
        <taxon>Neoptera</taxon>
        <taxon>Endopterygota</taxon>
        <taxon>Hymenoptera</taxon>
        <taxon>Apocrita</taxon>
        <taxon>Proctotrupomorpha</taxon>
        <taxon>Chalcidoidea</taxon>
        <taxon>Pteromalidae</taxon>
        <taxon>Pteromalinae</taxon>
        <taxon>Trichomalopsis</taxon>
    </lineage>
</organism>
<evidence type="ECO:0000313" key="2">
    <source>
        <dbReference type="Proteomes" id="UP000215335"/>
    </source>
</evidence>
<dbReference type="AlphaFoldDB" id="A0A232EI14"/>
<name>A0A232EI14_9HYME</name>
<dbReference type="EMBL" id="NNAY01004366">
    <property type="protein sequence ID" value="OXU17996.1"/>
    <property type="molecule type" value="Genomic_DNA"/>
</dbReference>
<gene>
    <name evidence="1" type="ORF">TSAR_012367</name>
</gene>
<reference evidence="1 2" key="1">
    <citation type="journal article" date="2017" name="Curr. Biol.">
        <title>The Evolution of Venom by Co-option of Single-Copy Genes.</title>
        <authorList>
            <person name="Martinson E.O."/>
            <person name="Mrinalini"/>
            <person name="Kelkar Y.D."/>
            <person name="Chang C.H."/>
            <person name="Werren J.H."/>
        </authorList>
    </citation>
    <scope>NUCLEOTIDE SEQUENCE [LARGE SCALE GENOMIC DNA]</scope>
    <source>
        <strain evidence="1 2">Alberta</strain>
        <tissue evidence="1">Whole body</tissue>
    </source>
</reference>
<feature type="non-terminal residue" evidence="1">
    <location>
        <position position="1"/>
    </location>
</feature>